<sequence>MLKIDNISISAPSEAEIRYKRVSSDVERNALGEAVIDFIATKRELRLQWAYLPKSEWEKILGALESGFVEVECPIAGDAMTCYCEDRSVGVKQMRGTEPVYTEAQLTLLER</sequence>
<gene>
    <name evidence="1" type="ORF">IAB02_01710</name>
</gene>
<evidence type="ECO:0000313" key="1">
    <source>
        <dbReference type="EMBL" id="HIU33256.1"/>
    </source>
</evidence>
<accession>A0A9D1IAU2</accession>
<reference evidence="1" key="2">
    <citation type="journal article" date="2021" name="PeerJ">
        <title>Extensive microbial diversity within the chicken gut microbiome revealed by metagenomics and culture.</title>
        <authorList>
            <person name="Gilroy R."/>
            <person name="Ravi A."/>
            <person name="Getino M."/>
            <person name="Pursley I."/>
            <person name="Horton D.L."/>
            <person name="Alikhan N.F."/>
            <person name="Baker D."/>
            <person name="Gharbi K."/>
            <person name="Hall N."/>
            <person name="Watson M."/>
            <person name="Adriaenssens E.M."/>
            <person name="Foster-Nyarko E."/>
            <person name="Jarju S."/>
            <person name="Secka A."/>
            <person name="Antonio M."/>
            <person name="Oren A."/>
            <person name="Chaudhuri R.R."/>
            <person name="La Ragione R."/>
            <person name="Hildebrand F."/>
            <person name="Pallen M.J."/>
        </authorList>
    </citation>
    <scope>NUCLEOTIDE SEQUENCE</scope>
    <source>
        <strain evidence="1">ChiHcec3-11533</strain>
    </source>
</reference>
<comment type="caution">
    <text evidence="1">The sequence shown here is derived from an EMBL/GenBank/DDBJ whole genome shotgun (WGS) entry which is preliminary data.</text>
</comment>
<reference evidence="1" key="1">
    <citation type="submission" date="2020-10" db="EMBL/GenBank/DDBJ databases">
        <authorList>
            <person name="Gilroy R."/>
        </authorList>
    </citation>
    <scope>NUCLEOTIDE SEQUENCE</scope>
    <source>
        <strain evidence="1">ChiHcec3-11533</strain>
    </source>
</reference>
<protein>
    <submittedName>
        <fullName evidence="1">Uncharacterized protein</fullName>
    </submittedName>
</protein>
<evidence type="ECO:0000313" key="2">
    <source>
        <dbReference type="Proteomes" id="UP000824072"/>
    </source>
</evidence>
<name>A0A9D1IAU2_9FIRM</name>
<organism evidence="1 2">
    <name type="scientific">Candidatus Pullichristensenella excrementigallinarum</name>
    <dbReference type="NCBI Taxonomy" id="2840907"/>
    <lineage>
        <taxon>Bacteria</taxon>
        <taxon>Bacillati</taxon>
        <taxon>Bacillota</taxon>
        <taxon>Clostridia</taxon>
        <taxon>Candidatus Pullichristensenella</taxon>
    </lineage>
</organism>
<dbReference type="AlphaFoldDB" id="A0A9D1IAU2"/>
<dbReference type="Proteomes" id="UP000824072">
    <property type="component" value="Unassembled WGS sequence"/>
</dbReference>
<proteinExistence type="predicted"/>
<dbReference type="EMBL" id="DVMU01000038">
    <property type="protein sequence ID" value="HIU33256.1"/>
    <property type="molecule type" value="Genomic_DNA"/>
</dbReference>